<comment type="subcellular location">
    <subcellularLocation>
        <location evidence="1 6">Cytoplasm</location>
        <location evidence="1 6">Cytosol</location>
    </subcellularLocation>
</comment>
<evidence type="ECO:0000256" key="1">
    <source>
        <dbReference type="ARBA" id="ARBA00004514"/>
    </source>
</evidence>
<keyword evidence="8" id="KW-1185">Reference proteome</keyword>
<proteinExistence type="inferred from homology"/>
<protein>
    <recommendedName>
        <fullName evidence="6">Flagellar secretion chaperone FliS</fullName>
    </recommendedName>
</protein>
<keyword evidence="4 6" id="KW-1005">Bacterial flagellum biogenesis</keyword>
<name>W8KJV3_9GAMM</name>
<dbReference type="KEGG" id="hhc:M911_10075"/>
<evidence type="ECO:0000313" key="8">
    <source>
        <dbReference type="Proteomes" id="UP000019442"/>
    </source>
</evidence>
<evidence type="ECO:0000256" key="3">
    <source>
        <dbReference type="ARBA" id="ARBA00022490"/>
    </source>
</evidence>
<reference evidence="7 8" key="1">
    <citation type="journal article" date="2014" name="J Genomics">
        <title>Draft Genome Sequence of the Extremely Halophilic Phototrophic Purple Sulfur Bacterium Halorhodospira halochloris.</title>
        <authorList>
            <person name="Singh K.S."/>
            <person name="Kirksey J."/>
            <person name="Hoff W.D."/>
            <person name="Deole R."/>
        </authorList>
    </citation>
    <scope>NUCLEOTIDE SEQUENCE [LARGE SCALE GENOMIC DNA]</scope>
    <source>
        <strain evidence="7 8">A</strain>
    </source>
</reference>
<dbReference type="PANTHER" id="PTHR34773:SF1">
    <property type="entry name" value="FLAGELLAR SECRETION CHAPERONE FLIS"/>
    <property type="match status" value="1"/>
</dbReference>
<dbReference type="PANTHER" id="PTHR34773">
    <property type="entry name" value="FLAGELLAR SECRETION CHAPERONE FLIS"/>
    <property type="match status" value="1"/>
</dbReference>
<dbReference type="RefSeq" id="WP_025281903.1">
    <property type="nucleotide sequence ID" value="NZ_CP007268.1"/>
</dbReference>
<dbReference type="EMBL" id="CP007268">
    <property type="protein sequence ID" value="AHK79443.1"/>
    <property type="molecule type" value="Genomic_DNA"/>
</dbReference>
<gene>
    <name evidence="7" type="ORF">M911_10075</name>
</gene>
<dbReference type="Pfam" id="PF02561">
    <property type="entry name" value="FliS"/>
    <property type="match status" value="1"/>
</dbReference>
<dbReference type="OrthoDB" id="9792010at2"/>
<dbReference type="InterPro" id="IPR003713">
    <property type="entry name" value="FliS"/>
</dbReference>
<dbReference type="CDD" id="cd16098">
    <property type="entry name" value="FliS"/>
    <property type="match status" value="1"/>
</dbReference>
<dbReference type="PATRIC" id="fig|1354791.3.peg.2467"/>
<evidence type="ECO:0000313" key="7">
    <source>
        <dbReference type="EMBL" id="AHK79443.1"/>
    </source>
</evidence>
<dbReference type="GO" id="GO:0071973">
    <property type="term" value="P:bacterial-type flagellum-dependent cell motility"/>
    <property type="evidence" value="ECO:0007669"/>
    <property type="project" value="TreeGrafter"/>
</dbReference>
<reference evidence="8" key="2">
    <citation type="submission" date="2014-02" db="EMBL/GenBank/DDBJ databases">
        <title>Draft Genome Sequence of extremely halophilic bacteria Halorhodospira halochloris.</title>
        <authorList>
            <person name="Singh K.S."/>
        </authorList>
    </citation>
    <scope>NUCLEOTIDE SEQUENCE [LARGE SCALE GENOMIC DNA]</scope>
    <source>
        <strain evidence="8">A</strain>
    </source>
</reference>
<comment type="similarity">
    <text evidence="2 6">Belongs to the FliS family.</text>
</comment>
<evidence type="ECO:0000256" key="2">
    <source>
        <dbReference type="ARBA" id="ARBA00008787"/>
    </source>
</evidence>
<dbReference type="InterPro" id="IPR036584">
    <property type="entry name" value="FliS_sf"/>
</dbReference>
<dbReference type="NCBIfam" id="TIGR00208">
    <property type="entry name" value="fliS"/>
    <property type="match status" value="1"/>
</dbReference>
<keyword evidence="3 6" id="KW-0963">Cytoplasm</keyword>
<dbReference type="AlphaFoldDB" id="W8KJV3"/>
<dbReference type="SUPFAM" id="SSF101116">
    <property type="entry name" value="Flagellar export chaperone FliS"/>
    <property type="match status" value="1"/>
</dbReference>
<evidence type="ECO:0000256" key="4">
    <source>
        <dbReference type="ARBA" id="ARBA00022795"/>
    </source>
</evidence>
<evidence type="ECO:0000256" key="6">
    <source>
        <dbReference type="PIRNR" id="PIRNR039090"/>
    </source>
</evidence>
<dbReference type="GO" id="GO:0005829">
    <property type="term" value="C:cytosol"/>
    <property type="evidence" value="ECO:0007669"/>
    <property type="project" value="UniProtKB-SubCell"/>
</dbReference>
<dbReference type="Gene3D" id="1.20.120.340">
    <property type="entry name" value="Flagellar protein FliS"/>
    <property type="match status" value="1"/>
</dbReference>
<keyword evidence="5" id="KW-0143">Chaperone</keyword>
<dbReference type="PIRSF" id="PIRSF039090">
    <property type="entry name" value="Flis"/>
    <property type="match status" value="1"/>
</dbReference>
<organism evidence="7 8">
    <name type="scientific">Ectothiorhodospira haloalkaliphila</name>
    <dbReference type="NCBI Taxonomy" id="421628"/>
    <lineage>
        <taxon>Bacteria</taxon>
        <taxon>Pseudomonadati</taxon>
        <taxon>Pseudomonadota</taxon>
        <taxon>Gammaproteobacteria</taxon>
        <taxon>Chromatiales</taxon>
        <taxon>Ectothiorhodospiraceae</taxon>
        <taxon>Ectothiorhodospira</taxon>
    </lineage>
</organism>
<accession>W8KJV3</accession>
<sequence length="149" mass="16600">MTSPHTPTGVDRYRQVDADSTAFSDRCRLIQMLFDGGVERLAQARAAVMHGDRAARIRLIGKAFDIIAGLRSALNLERGGEIARNLDDLYDYMQRRLVMANSREDVAIIDEVLHLLTEIREGWKSIPPEVREDPSAHVELSGSAGKVVE</sequence>
<dbReference type="GO" id="GO:0044780">
    <property type="term" value="P:bacterial-type flagellum assembly"/>
    <property type="evidence" value="ECO:0007669"/>
    <property type="project" value="InterPro"/>
</dbReference>
<dbReference type="HOGENOM" id="CLU_080373_1_2_6"/>
<dbReference type="Proteomes" id="UP000019442">
    <property type="component" value="Chromosome"/>
</dbReference>
<evidence type="ECO:0000256" key="5">
    <source>
        <dbReference type="ARBA" id="ARBA00023186"/>
    </source>
</evidence>